<evidence type="ECO:0000313" key="1">
    <source>
        <dbReference type="EMBL" id="CEK81817.1"/>
    </source>
</evidence>
<protein>
    <submittedName>
        <fullName evidence="1">Uncharacterized protein</fullName>
    </submittedName>
</protein>
<reference evidence="1" key="1">
    <citation type="submission" date="2014-12" db="EMBL/GenBank/DDBJ databases">
        <title>Insight into the proteome of Arion vulgaris.</title>
        <authorList>
            <person name="Aradska J."/>
            <person name="Bulat T."/>
            <person name="Smidak R."/>
            <person name="Sarate P."/>
            <person name="Gangsoo J."/>
            <person name="Sialana F."/>
            <person name="Bilban M."/>
            <person name="Lubec G."/>
        </authorList>
    </citation>
    <scope>NUCLEOTIDE SEQUENCE</scope>
    <source>
        <tissue evidence="1">Skin</tissue>
    </source>
</reference>
<dbReference type="AlphaFoldDB" id="A0A0B7AMG1"/>
<accession>A0A0B7AMG1</accession>
<dbReference type="EMBL" id="HACG01034953">
    <property type="protein sequence ID" value="CEK81818.1"/>
    <property type="molecule type" value="Transcribed_RNA"/>
</dbReference>
<proteinExistence type="predicted"/>
<evidence type="ECO:0000313" key="2">
    <source>
        <dbReference type="EMBL" id="CEK81818.1"/>
    </source>
</evidence>
<gene>
    <name evidence="1" type="primary">ORF128116</name>
    <name evidence="2" type="synonym">ORF128117</name>
</gene>
<dbReference type="EMBL" id="HACG01034952">
    <property type="protein sequence ID" value="CEK81817.1"/>
    <property type="molecule type" value="Transcribed_RNA"/>
</dbReference>
<name>A0A0B7AMG1_9EUPU</name>
<sequence length="51" mass="5815">MHKLQEKHSQNARAMADKQVKHQNGLHVTLYSLDNKCINKVPPLGPLRRLG</sequence>
<organism evidence="1">
    <name type="scientific">Arion vulgaris</name>
    <dbReference type="NCBI Taxonomy" id="1028688"/>
    <lineage>
        <taxon>Eukaryota</taxon>
        <taxon>Metazoa</taxon>
        <taxon>Spiralia</taxon>
        <taxon>Lophotrochozoa</taxon>
        <taxon>Mollusca</taxon>
        <taxon>Gastropoda</taxon>
        <taxon>Heterobranchia</taxon>
        <taxon>Euthyneura</taxon>
        <taxon>Panpulmonata</taxon>
        <taxon>Eupulmonata</taxon>
        <taxon>Stylommatophora</taxon>
        <taxon>Helicina</taxon>
        <taxon>Arionoidea</taxon>
        <taxon>Arionidae</taxon>
        <taxon>Arion</taxon>
    </lineage>
</organism>